<name>A0A0E9PJ88_ANGAN</name>
<sequence>MFSTKGIMLETSNNITKRTRKFASCKTAAVVTLKIKWAMHRAMHRKFWSLTHSQTTFVGVCAGGAPWVWTVLCLSKRCSIRP</sequence>
<reference evidence="1" key="1">
    <citation type="submission" date="2014-11" db="EMBL/GenBank/DDBJ databases">
        <authorList>
            <person name="Amaro Gonzalez C."/>
        </authorList>
    </citation>
    <scope>NUCLEOTIDE SEQUENCE</scope>
</reference>
<dbReference type="EMBL" id="GBXM01104679">
    <property type="protein sequence ID" value="JAH03898.1"/>
    <property type="molecule type" value="Transcribed_RNA"/>
</dbReference>
<evidence type="ECO:0000313" key="1">
    <source>
        <dbReference type="EMBL" id="JAH03898.1"/>
    </source>
</evidence>
<dbReference type="AlphaFoldDB" id="A0A0E9PJ88"/>
<reference evidence="1" key="2">
    <citation type="journal article" date="2015" name="Fish Shellfish Immunol.">
        <title>Early steps in the European eel (Anguilla anguilla)-Vibrio vulnificus interaction in the gills: Role of the RtxA13 toxin.</title>
        <authorList>
            <person name="Callol A."/>
            <person name="Pajuelo D."/>
            <person name="Ebbesson L."/>
            <person name="Teles M."/>
            <person name="MacKenzie S."/>
            <person name="Amaro C."/>
        </authorList>
    </citation>
    <scope>NUCLEOTIDE SEQUENCE</scope>
</reference>
<proteinExistence type="predicted"/>
<organism evidence="1">
    <name type="scientific">Anguilla anguilla</name>
    <name type="common">European freshwater eel</name>
    <name type="synonym">Muraena anguilla</name>
    <dbReference type="NCBI Taxonomy" id="7936"/>
    <lineage>
        <taxon>Eukaryota</taxon>
        <taxon>Metazoa</taxon>
        <taxon>Chordata</taxon>
        <taxon>Craniata</taxon>
        <taxon>Vertebrata</taxon>
        <taxon>Euteleostomi</taxon>
        <taxon>Actinopterygii</taxon>
        <taxon>Neopterygii</taxon>
        <taxon>Teleostei</taxon>
        <taxon>Anguilliformes</taxon>
        <taxon>Anguillidae</taxon>
        <taxon>Anguilla</taxon>
    </lineage>
</organism>
<protein>
    <submittedName>
        <fullName evidence="1">Uncharacterized protein</fullName>
    </submittedName>
</protein>
<accession>A0A0E9PJ88</accession>